<evidence type="ECO:0000256" key="1">
    <source>
        <dbReference type="SAM" id="MobiDB-lite"/>
    </source>
</evidence>
<feature type="region of interest" description="Disordered" evidence="1">
    <location>
        <begin position="258"/>
        <end position="282"/>
    </location>
</feature>
<comment type="caution">
    <text evidence="2">The sequence shown here is derived from an EMBL/GenBank/DDBJ whole genome shotgun (WGS) entry which is preliminary data.</text>
</comment>
<dbReference type="EMBL" id="BAAADB010000029">
    <property type="protein sequence ID" value="GAA0518269.1"/>
    <property type="molecule type" value="Genomic_DNA"/>
</dbReference>
<evidence type="ECO:0000313" key="3">
    <source>
        <dbReference type="Proteomes" id="UP001500191"/>
    </source>
</evidence>
<keyword evidence="3" id="KW-1185">Reference proteome</keyword>
<sequence>MTRAPVKLSREMKVLLGLLLLVAAIGVYYLLTKPSADDLASQPQPPVVTGGPGDDTIPVTPSEPDPATGTVPGVAVQPDAQVEVEVIPPFPTDGLPVDPAGTAGDVPPTPAGINPEATLAAVPGNNPFRPLQVKNNGSAPAGQTPAPIPGTPDTTSPAVPDTTASVPTPAVDPLGSTGGPLGISPLPGATGSDSGAGGAVPVPVIPGADGSTGPVASPVVVTPIPGGPVVLTPPAPAPVKPPVAGVSVPGVTSIPALTARGTTNGTTNGSATGAAGTPVTAAPTPGTPQVITDLGLGNAAALNDLDSFVQAQDLAFNAVVLGPVNTAIFRSRNGYVVVSVGQTIPDTRVTVKEVTATSATLSLGNNSKTLELDKR</sequence>
<evidence type="ECO:0000313" key="2">
    <source>
        <dbReference type="EMBL" id="GAA0518269.1"/>
    </source>
</evidence>
<protein>
    <submittedName>
        <fullName evidence="2">Uncharacterized protein</fullName>
    </submittedName>
</protein>
<feature type="region of interest" description="Disordered" evidence="1">
    <location>
        <begin position="129"/>
        <end position="198"/>
    </location>
</feature>
<gene>
    <name evidence="2" type="ORF">GCM10008937_27260</name>
</gene>
<accession>A0ABP3MDD4</accession>
<feature type="region of interest" description="Disordered" evidence="1">
    <location>
        <begin position="36"/>
        <end position="70"/>
    </location>
</feature>
<dbReference type="Proteomes" id="UP001500191">
    <property type="component" value="Unassembled WGS sequence"/>
</dbReference>
<feature type="compositionally biased region" description="Polar residues" evidence="1">
    <location>
        <begin position="152"/>
        <end position="166"/>
    </location>
</feature>
<organism evidence="2 3">
    <name type="scientific">Deinococcus depolymerans</name>
    <dbReference type="NCBI Taxonomy" id="392408"/>
    <lineage>
        <taxon>Bacteria</taxon>
        <taxon>Thermotogati</taxon>
        <taxon>Deinococcota</taxon>
        <taxon>Deinococci</taxon>
        <taxon>Deinococcales</taxon>
        <taxon>Deinococcaceae</taxon>
        <taxon>Deinococcus</taxon>
    </lineage>
</organism>
<reference evidence="3" key="1">
    <citation type="journal article" date="2019" name="Int. J. Syst. Evol. Microbiol.">
        <title>The Global Catalogue of Microorganisms (GCM) 10K type strain sequencing project: providing services to taxonomists for standard genome sequencing and annotation.</title>
        <authorList>
            <consortium name="The Broad Institute Genomics Platform"/>
            <consortium name="The Broad Institute Genome Sequencing Center for Infectious Disease"/>
            <person name="Wu L."/>
            <person name="Ma J."/>
        </authorList>
    </citation>
    <scope>NUCLEOTIDE SEQUENCE [LARGE SCALE GENOMIC DNA]</scope>
    <source>
        <strain evidence="3">JCM 14368</strain>
    </source>
</reference>
<name>A0ABP3MDD4_9DEIO</name>
<proteinExistence type="predicted"/>
<dbReference type="RefSeq" id="WP_343759906.1">
    <property type="nucleotide sequence ID" value="NZ_BAAADB010000029.1"/>
</dbReference>